<evidence type="ECO:0000313" key="4">
    <source>
        <dbReference type="EMBL" id="QSF43471.1"/>
    </source>
</evidence>
<feature type="domain" description="MrpR N-terminal core-binding" evidence="2">
    <location>
        <begin position="10"/>
        <end position="88"/>
    </location>
</feature>
<dbReference type="InterPro" id="IPR011010">
    <property type="entry name" value="DNA_brk_join_enz"/>
</dbReference>
<evidence type="ECO:0000313" key="5">
    <source>
        <dbReference type="Proteomes" id="UP000663452"/>
    </source>
</evidence>
<keyword evidence="5" id="KW-1185">Reference proteome</keyword>
<dbReference type="RefSeq" id="WP_206101104.1">
    <property type="nucleotide sequence ID" value="NZ_CP070969.1"/>
</dbReference>
<dbReference type="InterPro" id="IPR055009">
    <property type="entry name" value="MrpR_N_CB"/>
</dbReference>
<evidence type="ECO:0000256" key="1">
    <source>
        <dbReference type="ARBA" id="ARBA00023172"/>
    </source>
</evidence>
<keyword evidence="1" id="KW-0233">DNA recombination</keyword>
<sequence>MSNKIYEDGFYNETQKEMYLKDLAEKTYTSYARVLKRARYVEEQLGKDLYNFNVSEIEKLLVFMSPGSYSASAGNVNVIRTYIRWAIQQDLRIDNINPLDSVISDNFINKFIDTTNKKLFTEEEIATIVGGLQSFQDAAIVQCLFEGIMGHEYSEILNILKKDVDRDSDELEVRNSPASGPTEIRKIKVSTKLMNLLYSAANETSYIKSNGLSDAKAKEIELIDNDYVFRSVKLRVVNYDRASNHLVLRRMKSVREWFDYPHLTATSIKNSGMLKYAKDLYMEDKTLSRDHIGKICKRFGVNSIATTRLTKDFLNIETIKSLYPEVDEEQA</sequence>
<gene>
    <name evidence="4" type="ORF">JRJ22_19600</name>
</gene>
<feature type="domain" description="MrpR C-terminal catalytic" evidence="3">
    <location>
        <begin position="124"/>
        <end position="323"/>
    </location>
</feature>
<name>A0ABX7L877_9BACL</name>
<dbReference type="Pfam" id="PF22822">
    <property type="entry name" value="MrpR_N_CB"/>
    <property type="match status" value="1"/>
</dbReference>
<evidence type="ECO:0000259" key="3">
    <source>
        <dbReference type="Pfam" id="PF22823"/>
    </source>
</evidence>
<dbReference type="InterPro" id="IPR013762">
    <property type="entry name" value="Integrase-like_cat_sf"/>
</dbReference>
<dbReference type="Pfam" id="PF22823">
    <property type="entry name" value="MrpR_C_cat"/>
    <property type="match status" value="1"/>
</dbReference>
<dbReference type="Proteomes" id="UP000663452">
    <property type="component" value="Chromosome"/>
</dbReference>
<protein>
    <recommendedName>
        <fullName evidence="6">Core-binding (CB) domain-containing protein</fullName>
    </recommendedName>
</protein>
<dbReference type="Gene3D" id="1.10.443.10">
    <property type="entry name" value="Intergrase catalytic core"/>
    <property type="match status" value="1"/>
</dbReference>
<accession>A0ABX7L877</accession>
<evidence type="ECO:0000259" key="2">
    <source>
        <dbReference type="Pfam" id="PF22822"/>
    </source>
</evidence>
<proteinExistence type="predicted"/>
<dbReference type="SUPFAM" id="SSF56349">
    <property type="entry name" value="DNA breaking-rejoining enzymes"/>
    <property type="match status" value="1"/>
</dbReference>
<dbReference type="InterPro" id="IPR055008">
    <property type="entry name" value="MrpR_C_cat"/>
</dbReference>
<dbReference type="EMBL" id="CP070969">
    <property type="protein sequence ID" value="QSF43471.1"/>
    <property type="molecule type" value="Genomic_DNA"/>
</dbReference>
<organism evidence="4 5">
    <name type="scientific">Paenibacillus tianjinensis</name>
    <dbReference type="NCBI Taxonomy" id="2810347"/>
    <lineage>
        <taxon>Bacteria</taxon>
        <taxon>Bacillati</taxon>
        <taxon>Bacillota</taxon>
        <taxon>Bacilli</taxon>
        <taxon>Bacillales</taxon>
        <taxon>Paenibacillaceae</taxon>
        <taxon>Paenibacillus</taxon>
    </lineage>
</organism>
<evidence type="ECO:0008006" key="6">
    <source>
        <dbReference type="Google" id="ProtNLM"/>
    </source>
</evidence>
<reference evidence="4 5" key="1">
    <citation type="submission" date="2021-02" db="EMBL/GenBank/DDBJ databases">
        <title>Paenibacillus tianjinensis sp. nov.</title>
        <authorList>
            <person name="Liu H."/>
        </authorList>
    </citation>
    <scope>NUCLEOTIDE SEQUENCE [LARGE SCALE GENOMIC DNA]</scope>
    <source>
        <strain evidence="4 5">TB2019</strain>
    </source>
</reference>